<keyword evidence="1" id="KW-0812">Transmembrane</keyword>
<organism evidence="2 3">
    <name type="scientific">Candidatus Wolfebacteria bacterium GWA1_42_9</name>
    <dbReference type="NCBI Taxonomy" id="1802553"/>
    <lineage>
        <taxon>Bacteria</taxon>
        <taxon>Candidatus Wolfeibacteriota</taxon>
    </lineage>
</organism>
<name>A0A1F8DNF5_9BACT</name>
<feature type="transmembrane region" description="Helical" evidence="1">
    <location>
        <begin position="99"/>
        <end position="118"/>
    </location>
</feature>
<protein>
    <submittedName>
        <fullName evidence="2">Uncharacterized protein</fullName>
    </submittedName>
</protein>
<evidence type="ECO:0000313" key="3">
    <source>
        <dbReference type="Proteomes" id="UP000178303"/>
    </source>
</evidence>
<gene>
    <name evidence="2" type="ORF">A2108_02150</name>
</gene>
<proteinExistence type="predicted"/>
<dbReference type="AlphaFoldDB" id="A0A1F8DNF5"/>
<keyword evidence="1" id="KW-0472">Membrane</keyword>
<dbReference type="Proteomes" id="UP000178303">
    <property type="component" value="Unassembled WGS sequence"/>
</dbReference>
<evidence type="ECO:0000313" key="2">
    <source>
        <dbReference type="EMBL" id="OGM90153.1"/>
    </source>
</evidence>
<comment type="caution">
    <text evidence="2">The sequence shown here is derived from an EMBL/GenBank/DDBJ whole genome shotgun (WGS) entry which is preliminary data.</text>
</comment>
<sequence length="217" mass="24230">MKKSAAIKKIIKESEDKNVARIFESLEKEGEGDLKNFLVRLGQVKKRVEPERMLAIKILHRLLEPATNQEASRLLDSEGTLRSTSFPSKLKIQLHMPKILQVAIPVVLLVLAGLVVLVNPFDKENLQVAELKDIVSDENTVNELASSFDNFLAEENQMGEIDSFLNQIALSGPSVPDTFSLSQIESESNMVNFDSDLNAFFSQEENLGEVDSLLINF</sequence>
<evidence type="ECO:0000256" key="1">
    <source>
        <dbReference type="SAM" id="Phobius"/>
    </source>
</evidence>
<accession>A0A1F8DNF5</accession>
<reference evidence="2 3" key="1">
    <citation type="journal article" date="2016" name="Nat. Commun.">
        <title>Thousands of microbial genomes shed light on interconnected biogeochemical processes in an aquifer system.</title>
        <authorList>
            <person name="Anantharaman K."/>
            <person name="Brown C.T."/>
            <person name="Hug L.A."/>
            <person name="Sharon I."/>
            <person name="Castelle C.J."/>
            <person name="Probst A.J."/>
            <person name="Thomas B.C."/>
            <person name="Singh A."/>
            <person name="Wilkins M.J."/>
            <person name="Karaoz U."/>
            <person name="Brodie E.L."/>
            <person name="Williams K.H."/>
            <person name="Hubbard S.S."/>
            <person name="Banfield J.F."/>
        </authorList>
    </citation>
    <scope>NUCLEOTIDE SEQUENCE [LARGE SCALE GENOMIC DNA]</scope>
</reference>
<keyword evidence="1" id="KW-1133">Transmembrane helix</keyword>
<dbReference type="EMBL" id="MGIN01000005">
    <property type="protein sequence ID" value="OGM90153.1"/>
    <property type="molecule type" value="Genomic_DNA"/>
</dbReference>